<dbReference type="GO" id="GO:0003723">
    <property type="term" value="F:RNA binding"/>
    <property type="evidence" value="ECO:0007669"/>
    <property type="project" value="TreeGrafter"/>
</dbReference>
<sequence length="1312" mass="149683">MKNKQNLSLKDLAKALKEKEPATPIINKLKQKTPIPVAPKTVEPVTAVVTETRELPVISYDDALPVSAKRDEIAKAILQHQVVIVCGETGSGKTTQLPKICLELGRGSKGLIGHTQPRRIAAVSVAKRIAQELNTEIGDWVGYQVRFNDKTGPKAAIKLMTDGILLAETQNDHLLKKYDTIIIDEAHERSLNIDFLLGLLKNILRKRPDLKLIITSATIDADRFARHFADKNGKAAPVIEVSGRLYPVEVRYRPIGVVDDDEETPKTNTERLDRDEEKDLINGIVDAVDECHHAGSGDILIFLPGEREIREAAEALRKHKLGTGPSGMQVLPLFARMSQAEQEKIFQPNTNLRRVILATNVAETSLTVPGIRFVIDSGLARVKRYSWRNKVEQLQIEKISQASANQRSGRCGRIGSGICIRLYDEMDFKRRAAFSDPEILRSSLASVILRMKALRLHDIEQFPFVDKPTGKAIADGYHILHELGALNEQNHLTAVGRTLAELPLDPKIARMILSGKEQQSLREVLIIAAALSVQDPRERPFDAKEQSQQAHAKFKDEKSEFISYLKLWDWYHDKVAHKASQRKLVEGLRKEYLSPIRLREWHDIHTQLLTLVAEKGWRINQTEATYEQIHKALLSGLLGNIGLKSEQDAQFYQGARDIRFVIHPSSSMVKKAGKWIMAGELVETSRLFARVVAKIEPQWIEQLASHLLKKQWSDPQWNRQRGQVQVNERASLYGVQIYQGRKVHFGRIDPKAAREVFIREALVTGEIDSQLPFIVKNTQLIEEIERLEHRSRRPDILVDDELIYAFYDKLIAPDICQTAGLEAWYKDLSDEQKDALVLDKQNLMRHEAAGITTNVFPKKFTWDGLDLPLDYHFEPGSPKDGVTMTVPVYALRQIDAVAAQWLVPGMLREKVQLLLKSLPQKLRRHCVPLPEYARDFHLRHESLLAKPNRPLLQALIDDIWEHTQTRVKEEDFKLETLPPHMHMIFKVVDEHGRMLSASRNLGLLKAEHASQTQESFQKVAGKDKQVAEFLTTDEIVDWNFGELPEILEIKRKNQSVIGYPALIDEGTHCSIDVFDELEQAQQQHKKGLLRLFKIAFKEQIKYWQKNIHELTKMSMLYLPLGTQEELLGQMIDCALTQAALNEPLPVDKASFEQRKAVAKEKLGLVINEVARLTLQILEQWQQTQKKMGAIKAHKNAYQDMMSNQAALMTKNFLLDNEYTHLAHFVRYLKADFVRAEKLQSDPERDTKLMADMAPLLSNYQRAFAQLKGREDKGLEDFRWLLQELRVALFAQELRTPMPVSIKRLQKAWLMRV</sequence>
<dbReference type="InterPro" id="IPR010222">
    <property type="entry name" value="RNA_helicase_HrpA"/>
</dbReference>
<dbReference type="SMART" id="SM00487">
    <property type="entry name" value="DEXDc"/>
    <property type="match status" value="1"/>
</dbReference>
<keyword evidence="5 10" id="KW-0347">Helicase</keyword>
<dbReference type="SMART" id="SM00847">
    <property type="entry name" value="HA2"/>
    <property type="match status" value="1"/>
</dbReference>
<dbReference type="InterPro" id="IPR014001">
    <property type="entry name" value="Helicase_ATP-bd"/>
</dbReference>
<dbReference type="Pfam" id="PF07717">
    <property type="entry name" value="OB_NTP_bind"/>
    <property type="match status" value="1"/>
</dbReference>
<dbReference type="InterPro" id="IPR048333">
    <property type="entry name" value="HA2_WH"/>
</dbReference>
<feature type="domain" description="Helicase C-terminal" evidence="9">
    <location>
        <begin position="283"/>
        <end position="455"/>
    </location>
</feature>
<dbReference type="InterPro" id="IPR007502">
    <property type="entry name" value="Helicase-assoc_dom"/>
</dbReference>
<keyword evidence="11" id="KW-1185">Reference proteome</keyword>
<dbReference type="PANTHER" id="PTHR18934">
    <property type="entry name" value="ATP-DEPENDENT RNA HELICASE"/>
    <property type="match status" value="1"/>
</dbReference>
<keyword evidence="6" id="KW-0067">ATP-binding</keyword>
<dbReference type="PROSITE" id="PS51192">
    <property type="entry name" value="HELICASE_ATP_BIND_1"/>
    <property type="match status" value="1"/>
</dbReference>
<dbReference type="PANTHER" id="PTHR18934:SF99">
    <property type="entry name" value="ATP-DEPENDENT RNA HELICASE DHX37-RELATED"/>
    <property type="match status" value="1"/>
</dbReference>
<dbReference type="InterPro" id="IPR001650">
    <property type="entry name" value="Helicase_C-like"/>
</dbReference>
<evidence type="ECO:0000259" key="9">
    <source>
        <dbReference type="PROSITE" id="PS51194"/>
    </source>
</evidence>
<keyword evidence="4 10" id="KW-0378">Hydrolase</keyword>
<dbReference type="NCBIfam" id="TIGR01967">
    <property type="entry name" value="DEAH_box_HrpA"/>
    <property type="match status" value="1"/>
</dbReference>
<comment type="similarity">
    <text evidence="1">Belongs to the DEAD box helicase family. DEAH subfamily.</text>
</comment>
<dbReference type="Proteomes" id="UP000537862">
    <property type="component" value="Unassembled WGS sequence"/>
</dbReference>
<evidence type="ECO:0000256" key="1">
    <source>
        <dbReference type="ARBA" id="ARBA00008792"/>
    </source>
</evidence>
<dbReference type="InterPro" id="IPR027417">
    <property type="entry name" value="P-loop_NTPase"/>
</dbReference>
<dbReference type="Gene3D" id="3.40.50.300">
    <property type="entry name" value="P-loop containing nucleotide triphosphate hydrolases"/>
    <property type="match status" value="2"/>
</dbReference>
<evidence type="ECO:0000256" key="5">
    <source>
        <dbReference type="ARBA" id="ARBA00022806"/>
    </source>
</evidence>
<dbReference type="EMBL" id="JABGBN010000003">
    <property type="protein sequence ID" value="NOL51745.1"/>
    <property type="molecule type" value="Genomic_DNA"/>
</dbReference>
<dbReference type="SMART" id="SM00382">
    <property type="entry name" value="AAA"/>
    <property type="match status" value="1"/>
</dbReference>
<evidence type="ECO:0000256" key="6">
    <source>
        <dbReference type="ARBA" id="ARBA00022840"/>
    </source>
</evidence>
<dbReference type="GO" id="GO:0005524">
    <property type="term" value="F:ATP binding"/>
    <property type="evidence" value="ECO:0007669"/>
    <property type="project" value="UniProtKB-KW"/>
</dbReference>
<accession>A0A849P7J9</accession>
<dbReference type="GO" id="GO:0016787">
    <property type="term" value="F:hydrolase activity"/>
    <property type="evidence" value="ECO:0007669"/>
    <property type="project" value="UniProtKB-KW"/>
</dbReference>
<dbReference type="SMART" id="SM00490">
    <property type="entry name" value="HELICc"/>
    <property type="match status" value="1"/>
</dbReference>
<dbReference type="Pfam" id="PF00270">
    <property type="entry name" value="DEAD"/>
    <property type="match status" value="1"/>
</dbReference>
<evidence type="ECO:0000256" key="3">
    <source>
        <dbReference type="ARBA" id="ARBA00022741"/>
    </source>
</evidence>
<organism evidence="10 11">
    <name type="scientific">Pelistega suis</name>
    <dbReference type="NCBI Taxonomy" id="1631957"/>
    <lineage>
        <taxon>Bacteria</taxon>
        <taxon>Pseudomonadati</taxon>
        <taxon>Pseudomonadota</taxon>
        <taxon>Betaproteobacteria</taxon>
        <taxon>Burkholderiales</taxon>
        <taxon>Alcaligenaceae</taxon>
        <taxon>Pelistega</taxon>
    </lineage>
</organism>
<dbReference type="Pfam" id="PF21010">
    <property type="entry name" value="HA2_C"/>
    <property type="match status" value="1"/>
</dbReference>
<evidence type="ECO:0000256" key="4">
    <source>
        <dbReference type="ARBA" id="ARBA00022801"/>
    </source>
</evidence>
<dbReference type="EC" id="3.6.4.13" evidence="2"/>
<dbReference type="FunFam" id="3.40.50.300:FF:000637">
    <property type="entry name" value="ATP-dependent RNA helicase DHX37/DHR1"/>
    <property type="match status" value="1"/>
</dbReference>
<dbReference type="CDD" id="cd18791">
    <property type="entry name" value="SF2_C_RHA"/>
    <property type="match status" value="1"/>
</dbReference>
<dbReference type="SUPFAM" id="SSF52540">
    <property type="entry name" value="P-loop containing nucleoside triphosphate hydrolases"/>
    <property type="match status" value="1"/>
</dbReference>
<name>A0A849P7J9_9BURK</name>
<comment type="caution">
    <text evidence="10">The sequence shown here is derived from an EMBL/GenBank/DDBJ whole genome shotgun (WGS) entry which is preliminary data.</text>
</comment>
<dbReference type="Pfam" id="PF04408">
    <property type="entry name" value="WHD_HA2"/>
    <property type="match status" value="1"/>
</dbReference>
<dbReference type="FunFam" id="1.20.120.1080:FF:000005">
    <property type="entry name" value="ATP-dependent helicase HrpA"/>
    <property type="match status" value="1"/>
</dbReference>
<evidence type="ECO:0000313" key="10">
    <source>
        <dbReference type="EMBL" id="NOL51745.1"/>
    </source>
</evidence>
<reference evidence="10 11" key="1">
    <citation type="submission" date="2020-05" db="EMBL/GenBank/DDBJ databases">
        <authorList>
            <person name="Niu N."/>
        </authorList>
    </citation>
    <scope>NUCLEOTIDE SEQUENCE [LARGE SCALE GENOMIC DNA]</scope>
    <source>
        <strain evidence="10 11">3340-03</strain>
    </source>
</reference>
<dbReference type="Pfam" id="PF00271">
    <property type="entry name" value="Helicase_C"/>
    <property type="match status" value="1"/>
</dbReference>
<dbReference type="Pfam" id="PF11898">
    <property type="entry name" value="DUF3418"/>
    <property type="match status" value="1"/>
</dbReference>
<dbReference type="GO" id="GO:0003724">
    <property type="term" value="F:RNA helicase activity"/>
    <property type="evidence" value="ECO:0007669"/>
    <property type="project" value="UniProtKB-EC"/>
</dbReference>
<evidence type="ECO:0000313" key="11">
    <source>
        <dbReference type="Proteomes" id="UP000537862"/>
    </source>
</evidence>
<evidence type="ECO:0000256" key="7">
    <source>
        <dbReference type="ARBA" id="ARBA00047984"/>
    </source>
</evidence>
<feature type="domain" description="Helicase ATP-binding" evidence="8">
    <location>
        <begin position="74"/>
        <end position="237"/>
    </location>
</feature>
<gene>
    <name evidence="10" type="primary">hrpA</name>
    <name evidence="10" type="ORF">HKX39_06110</name>
</gene>
<dbReference type="Gene3D" id="1.20.120.1080">
    <property type="match status" value="1"/>
</dbReference>
<proteinExistence type="inferred from homology"/>
<dbReference type="PROSITE" id="PS51194">
    <property type="entry name" value="HELICASE_CTER"/>
    <property type="match status" value="1"/>
</dbReference>
<evidence type="ECO:0000259" key="8">
    <source>
        <dbReference type="PROSITE" id="PS51192"/>
    </source>
</evidence>
<dbReference type="InterPro" id="IPR011709">
    <property type="entry name" value="DEAD-box_helicase_OB_fold"/>
</dbReference>
<evidence type="ECO:0000256" key="2">
    <source>
        <dbReference type="ARBA" id="ARBA00012552"/>
    </source>
</evidence>
<keyword evidence="3" id="KW-0547">Nucleotide-binding</keyword>
<comment type="catalytic activity">
    <reaction evidence="7">
        <text>ATP + H2O = ADP + phosphate + H(+)</text>
        <dbReference type="Rhea" id="RHEA:13065"/>
        <dbReference type="ChEBI" id="CHEBI:15377"/>
        <dbReference type="ChEBI" id="CHEBI:15378"/>
        <dbReference type="ChEBI" id="CHEBI:30616"/>
        <dbReference type="ChEBI" id="CHEBI:43474"/>
        <dbReference type="ChEBI" id="CHEBI:456216"/>
        <dbReference type="EC" id="3.6.4.13"/>
    </reaction>
</comment>
<dbReference type="InterPro" id="IPR003593">
    <property type="entry name" value="AAA+_ATPase"/>
</dbReference>
<protein>
    <recommendedName>
        <fullName evidence="2">RNA helicase</fullName>
        <ecNumber evidence="2">3.6.4.13</ecNumber>
    </recommendedName>
</protein>
<dbReference type="InterPro" id="IPR024590">
    <property type="entry name" value="HrpA_C"/>
</dbReference>
<dbReference type="InterPro" id="IPR011545">
    <property type="entry name" value="DEAD/DEAH_box_helicase_dom"/>
</dbReference>